<evidence type="ECO:0000313" key="3">
    <source>
        <dbReference type="Proteomes" id="UP000315525"/>
    </source>
</evidence>
<reference evidence="2 3" key="1">
    <citation type="submission" date="2019-03" db="EMBL/GenBank/DDBJ databases">
        <title>Metabolic potential of uncultured bacteria and archaea associated with petroleum seepage in deep-sea sediments.</title>
        <authorList>
            <person name="Dong X."/>
            <person name="Hubert C."/>
        </authorList>
    </citation>
    <scope>NUCLEOTIDE SEQUENCE [LARGE SCALE GENOMIC DNA]</scope>
    <source>
        <strain evidence="2">E44_bin18</strain>
    </source>
</reference>
<accession>A0A523UZG6</accession>
<keyword evidence="1" id="KW-0732">Signal</keyword>
<dbReference type="SUPFAM" id="SSF50998">
    <property type="entry name" value="Quinoprotein alcohol dehydrogenase-like"/>
    <property type="match status" value="1"/>
</dbReference>
<feature type="chain" id="PRO_5021762414" description="WD40 repeat domain-containing protein" evidence="1">
    <location>
        <begin position="28"/>
        <end position="432"/>
    </location>
</feature>
<evidence type="ECO:0000313" key="2">
    <source>
        <dbReference type="EMBL" id="TET47850.1"/>
    </source>
</evidence>
<sequence>MKKAGLVLRITTEAVLVCLLLAQAVIATEQKGHKKKKVTLELVSEQWFQEEIINVAFGQERSIVVTENKIYSLENSTGELAHLRSTYQGDREPTWRRTWVYPSTSGKYLGFYHNVLLDSKKTRPEVEKKRLAVFELIDSSGRLLWRREKEISPGTEFYAPNLSVSNRGYVVETDLDLHSKLVFCDSLGHPIRHVRISEAQFENGVTHGETWSWDGEFFAIFSDEGLKNDEDYISHLTLYTKDGNEIWQHQQKGFLSAYHSSISISPDNKSIVAFTRDNFMEIFDLRGSRMSRHHITRSGDNRVLFRENEKELVIYSDIGVISSFAGRDQTGPSWKRTYANSEITSLQQIGGEEIAVAGIRDLSQESSVVSFLDTGNQETISTLDFAETGRSTDSLNKVGCPLVKVQVGEGISLTVVFPRRFLCYRVTLPEER</sequence>
<dbReference type="Proteomes" id="UP000315525">
    <property type="component" value="Unassembled WGS sequence"/>
</dbReference>
<evidence type="ECO:0008006" key="4">
    <source>
        <dbReference type="Google" id="ProtNLM"/>
    </source>
</evidence>
<protein>
    <recommendedName>
        <fullName evidence="4">WD40 repeat domain-containing protein</fullName>
    </recommendedName>
</protein>
<dbReference type="InterPro" id="IPR011047">
    <property type="entry name" value="Quinoprotein_ADH-like_sf"/>
</dbReference>
<dbReference type="EMBL" id="SOJN01000005">
    <property type="protein sequence ID" value="TET47850.1"/>
    <property type="molecule type" value="Genomic_DNA"/>
</dbReference>
<evidence type="ECO:0000256" key="1">
    <source>
        <dbReference type="SAM" id="SignalP"/>
    </source>
</evidence>
<proteinExistence type="predicted"/>
<feature type="signal peptide" evidence="1">
    <location>
        <begin position="1"/>
        <end position="27"/>
    </location>
</feature>
<organism evidence="2 3">
    <name type="scientific">candidate division TA06 bacterium</name>
    <dbReference type="NCBI Taxonomy" id="2250710"/>
    <lineage>
        <taxon>Bacteria</taxon>
        <taxon>Bacteria division TA06</taxon>
    </lineage>
</organism>
<dbReference type="AlphaFoldDB" id="A0A523UZG6"/>
<comment type="caution">
    <text evidence="2">The sequence shown here is derived from an EMBL/GenBank/DDBJ whole genome shotgun (WGS) entry which is preliminary data.</text>
</comment>
<name>A0A523UZG6_UNCT6</name>
<gene>
    <name evidence="2" type="ORF">E3J62_00130</name>
</gene>